<evidence type="ECO:0000313" key="10">
    <source>
        <dbReference type="EMBL" id="SNB64474.1"/>
    </source>
</evidence>
<keyword evidence="5 9" id="KW-0169">Cobalamin biosynthesis</keyword>
<dbReference type="UniPathway" id="UPA00148"/>
<keyword evidence="4 9" id="KW-1003">Cell membrane</keyword>
<dbReference type="Proteomes" id="UP000197065">
    <property type="component" value="Unassembled WGS sequence"/>
</dbReference>
<protein>
    <recommendedName>
        <fullName evidence="9">Cobalamin biosynthesis protein CobD</fullName>
    </recommendedName>
</protein>
<comment type="function">
    <text evidence="9">Converts cobyric acid to cobinamide by the addition of aminopropanol on the F carboxylic group.</text>
</comment>
<sequence length="330" mass="35121">MLLADPLTSLLALLLAIGLDALLGEPAWLWRRLPHPVVLLGRLIGWLDQRLFDPERSPGRQRLAGVLALCLLLSTCVLVGGLVHAGLAGWSSGWIVEGCLMATLIAWRSLVRHVEAVRRGLLQGLPEGRRAVSAIVGRDPEALDAAGVGRAAVESLAENFSDGVVAPIFYALLLGLPGLLLYKAVNTADSMIGHRSRRYLHCGWAAARLDDHLNLVPARLSGALIAVSGLLSGRFHAAWQSMRRTAGLHRSPNAGWPEAAVAGALDLRLAGPRVYHGSMEVDGWMGEGSPDVGPGDIERAIRLCRNAYLILIAALLGLAAILFFLGNSAA</sequence>
<evidence type="ECO:0000256" key="6">
    <source>
        <dbReference type="ARBA" id="ARBA00022692"/>
    </source>
</evidence>
<feature type="transmembrane region" description="Helical" evidence="9">
    <location>
        <begin position="307"/>
        <end position="326"/>
    </location>
</feature>
<evidence type="ECO:0000256" key="2">
    <source>
        <dbReference type="ARBA" id="ARBA00004953"/>
    </source>
</evidence>
<keyword evidence="7 9" id="KW-1133">Transmembrane helix</keyword>
<evidence type="ECO:0000313" key="11">
    <source>
        <dbReference type="Proteomes" id="UP000197065"/>
    </source>
</evidence>
<accession>A0A212QXL0</accession>
<proteinExistence type="inferred from homology"/>
<keyword evidence="6 9" id="KW-0812">Transmembrane</keyword>
<dbReference type="EMBL" id="FYEH01000004">
    <property type="protein sequence ID" value="SNB64474.1"/>
    <property type="molecule type" value="Genomic_DNA"/>
</dbReference>
<evidence type="ECO:0000256" key="3">
    <source>
        <dbReference type="ARBA" id="ARBA00006263"/>
    </source>
</evidence>
<evidence type="ECO:0000256" key="7">
    <source>
        <dbReference type="ARBA" id="ARBA00022989"/>
    </source>
</evidence>
<comment type="similarity">
    <text evidence="3 9">Belongs to the CobD/CbiB family.</text>
</comment>
<dbReference type="GO" id="GO:0048472">
    <property type="term" value="F:threonine-phosphate decarboxylase activity"/>
    <property type="evidence" value="ECO:0007669"/>
    <property type="project" value="InterPro"/>
</dbReference>
<evidence type="ECO:0000256" key="9">
    <source>
        <dbReference type="HAMAP-Rule" id="MF_00024"/>
    </source>
</evidence>
<feature type="transmembrane region" description="Helical" evidence="9">
    <location>
        <begin position="64"/>
        <end position="87"/>
    </location>
</feature>
<dbReference type="HAMAP" id="MF_00024">
    <property type="entry name" value="CobD_CbiB"/>
    <property type="match status" value="1"/>
</dbReference>
<dbReference type="GO" id="GO:0009236">
    <property type="term" value="P:cobalamin biosynthetic process"/>
    <property type="evidence" value="ECO:0007669"/>
    <property type="project" value="UniProtKB-UniRule"/>
</dbReference>
<evidence type="ECO:0000256" key="4">
    <source>
        <dbReference type="ARBA" id="ARBA00022475"/>
    </source>
</evidence>
<dbReference type="Pfam" id="PF03186">
    <property type="entry name" value="CobD_Cbib"/>
    <property type="match status" value="1"/>
</dbReference>
<evidence type="ECO:0000256" key="5">
    <source>
        <dbReference type="ARBA" id="ARBA00022573"/>
    </source>
</evidence>
<gene>
    <name evidence="9" type="primary">cobD</name>
    <name evidence="10" type="ORF">SAMN07250955_10489</name>
</gene>
<dbReference type="PANTHER" id="PTHR34308">
    <property type="entry name" value="COBALAMIN BIOSYNTHESIS PROTEIN CBIB"/>
    <property type="match status" value="1"/>
</dbReference>
<dbReference type="AlphaFoldDB" id="A0A212QXL0"/>
<comment type="subcellular location">
    <subcellularLocation>
        <location evidence="1 9">Cell membrane</location>
        <topology evidence="1 9">Multi-pass membrane protein</topology>
    </subcellularLocation>
</comment>
<keyword evidence="11" id="KW-1185">Reference proteome</keyword>
<feature type="transmembrane region" description="Helical" evidence="9">
    <location>
        <begin position="164"/>
        <end position="182"/>
    </location>
</feature>
<evidence type="ECO:0000256" key="1">
    <source>
        <dbReference type="ARBA" id="ARBA00004651"/>
    </source>
</evidence>
<keyword evidence="8 9" id="KW-0472">Membrane</keyword>
<comment type="pathway">
    <text evidence="2 9">Cofactor biosynthesis; adenosylcobalamin biosynthesis.</text>
</comment>
<dbReference type="NCBIfam" id="TIGR00380">
    <property type="entry name" value="cobal_cbiB"/>
    <property type="match status" value="1"/>
</dbReference>
<organism evidence="10 11">
    <name type="scientific">Arboricoccus pini</name>
    <dbReference type="NCBI Taxonomy" id="1963835"/>
    <lineage>
        <taxon>Bacteria</taxon>
        <taxon>Pseudomonadati</taxon>
        <taxon>Pseudomonadota</taxon>
        <taxon>Alphaproteobacteria</taxon>
        <taxon>Geminicoccales</taxon>
        <taxon>Geminicoccaceae</taxon>
        <taxon>Arboricoccus</taxon>
    </lineage>
</organism>
<dbReference type="OrthoDB" id="9811967at2"/>
<evidence type="ECO:0000256" key="8">
    <source>
        <dbReference type="ARBA" id="ARBA00023136"/>
    </source>
</evidence>
<dbReference type="GO" id="GO:0015420">
    <property type="term" value="F:ABC-type vitamin B12 transporter activity"/>
    <property type="evidence" value="ECO:0007669"/>
    <property type="project" value="UniProtKB-UniRule"/>
</dbReference>
<dbReference type="RefSeq" id="WP_088560683.1">
    <property type="nucleotide sequence ID" value="NZ_FYEH01000004.1"/>
</dbReference>
<reference evidence="10 11" key="1">
    <citation type="submission" date="2017-06" db="EMBL/GenBank/DDBJ databases">
        <authorList>
            <person name="Kim H.J."/>
            <person name="Triplett B.A."/>
        </authorList>
    </citation>
    <scope>NUCLEOTIDE SEQUENCE [LARGE SCALE GENOMIC DNA]</scope>
    <source>
        <strain evidence="10 11">B29T1</strain>
    </source>
</reference>
<name>A0A212QXL0_9PROT</name>
<comment type="caution">
    <text evidence="9">Lacks conserved residue(s) required for the propagation of feature annotation.</text>
</comment>
<dbReference type="InterPro" id="IPR004485">
    <property type="entry name" value="Cobalamin_biosynth_CobD/CbiB"/>
</dbReference>
<dbReference type="PANTHER" id="PTHR34308:SF1">
    <property type="entry name" value="COBALAMIN BIOSYNTHESIS PROTEIN CBIB"/>
    <property type="match status" value="1"/>
</dbReference>
<dbReference type="GO" id="GO:0005886">
    <property type="term" value="C:plasma membrane"/>
    <property type="evidence" value="ECO:0007669"/>
    <property type="project" value="UniProtKB-SubCell"/>
</dbReference>